<dbReference type="RefSeq" id="WP_022063935.1">
    <property type="nucleotide sequence ID" value="NZ_JRGF01000001.1"/>
</dbReference>
<evidence type="ECO:0000256" key="4">
    <source>
        <dbReference type="ARBA" id="ARBA00022759"/>
    </source>
</evidence>
<comment type="similarity">
    <text evidence="1 7">Belongs to the endoribonuclease YbeY family.</text>
</comment>
<feature type="binding site" evidence="7">
    <location>
        <position position="120"/>
    </location>
    <ligand>
        <name>Zn(2+)</name>
        <dbReference type="ChEBI" id="CHEBI:29105"/>
        <note>catalytic</note>
    </ligand>
</feature>
<dbReference type="HAMAP" id="MF_00009">
    <property type="entry name" value="Endoribonucl_YbeY"/>
    <property type="match status" value="1"/>
</dbReference>
<dbReference type="InterPro" id="IPR002036">
    <property type="entry name" value="YbeY"/>
</dbReference>
<dbReference type="EC" id="3.1.-.-" evidence="7"/>
<protein>
    <recommendedName>
        <fullName evidence="7">Endoribonuclease YbeY</fullName>
        <ecNumber evidence="7">3.1.-.-</ecNumber>
    </recommendedName>
</protein>
<evidence type="ECO:0000256" key="5">
    <source>
        <dbReference type="ARBA" id="ARBA00022801"/>
    </source>
</evidence>
<accession>A0ABR4YLJ9</accession>
<keyword evidence="5 7" id="KW-0378">Hydrolase</keyword>
<evidence type="ECO:0000313" key="9">
    <source>
        <dbReference type="Proteomes" id="UP000030889"/>
    </source>
</evidence>
<dbReference type="PANTHER" id="PTHR46986:SF1">
    <property type="entry name" value="ENDORIBONUCLEASE YBEY, CHLOROPLASTIC"/>
    <property type="match status" value="1"/>
</dbReference>
<comment type="cofactor">
    <cofactor evidence="7">
        <name>Zn(2+)</name>
        <dbReference type="ChEBI" id="CHEBI:29105"/>
    </cofactor>
    <text evidence="7">Binds 1 zinc ion.</text>
</comment>
<comment type="caution">
    <text evidence="8">The sequence shown here is derived from an EMBL/GenBank/DDBJ whole genome shotgun (WGS) entry which is preliminary data.</text>
</comment>
<keyword evidence="3 7" id="KW-0479">Metal-binding</keyword>
<keyword evidence="7" id="KW-0698">rRNA processing</keyword>
<dbReference type="SUPFAM" id="SSF55486">
    <property type="entry name" value="Metalloproteases ('zincins'), catalytic domain"/>
    <property type="match status" value="1"/>
</dbReference>
<keyword evidence="7" id="KW-0963">Cytoplasm</keyword>
<keyword evidence="9" id="KW-1185">Reference proteome</keyword>
<evidence type="ECO:0000313" key="8">
    <source>
        <dbReference type="EMBL" id="KHE43052.1"/>
    </source>
</evidence>
<dbReference type="Pfam" id="PF02130">
    <property type="entry name" value="YbeY"/>
    <property type="match status" value="1"/>
</dbReference>
<dbReference type="PANTHER" id="PTHR46986">
    <property type="entry name" value="ENDORIBONUCLEASE YBEY, CHLOROPLASTIC"/>
    <property type="match status" value="1"/>
</dbReference>
<comment type="subcellular location">
    <subcellularLocation>
        <location evidence="7">Cytoplasm</location>
    </subcellularLocation>
</comment>
<evidence type="ECO:0000256" key="3">
    <source>
        <dbReference type="ARBA" id="ARBA00022723"/>
    </source>
</evidence>
<keyword evidence="6 7" id="KW-0862">Zinc</keyword>
<evidence type="ECO:0000256" key="7">
    <source>
        <dbReference type="HAMAP-Rule" id="MF_00009"/>
    </source>
</evidence>
<comment type="function">
    <text evidence="7">Single strand-specific metallo-endoribonuclease involved in late-stage 70S ribosome quality control and in maturation of the 3' terminus of the 16S rRNA.</text>
</comment>
<feature type="binding site" evidence="7">
    <location>
        <position position="110"/>
    </location>
    <ligand>
        <name>Zn(2+)</name>
        <dbReference type="ChEBI" id="CHEBI:29105"/>
        <note>catalytic</note>
    </ligand>
</feature>
<sequence length="155" mass="17638">MAVSFHTEECTFLPQGRRRITAWIKEVITAEGYSPGDIAYIFCSPEYHIGINRQYLGHDYHTDVITFDYSDLNGTRNISGDIFIDPYTVRSNAETIGTQPQEEMMRVIIHGVLHLCGHGDKTPEEERAMRALEDRSLAAYRQANGDYPPFVLPAR</sequence>
<feature type="binding site" evidence="7">
    <location>
        <position position="114"/>
    </location>
    <ligand>
        <name>Zn(2+)</name>
        <dbReference type="ChEBI" id="CHEBI:29105"/>
        <note>catalytic</note>
    </ligand>
</feature>
<proteinExistence type="inferred from homology"/>
<keyword evidence="7" id="KW-0690">Ribosome biogenesis</keyword>
<organism evidence="8 9">
    <name type="scientific">Alistipes inops</name>
    <dbReference type="NCBI Taxonomy" id="1501391"/>
    <lineage>
        <taxon>Bacteria</taxon>
        <taxon>Pseudomonadati</taxon>
        <taxon>Bacteroidota</taxon>
        <taxon>Bacteroidia</taxon>
        <taxon>Bacteroidales</taxon>
        <taxon>Rikenellaceae</taxon>
        <taxon>Alistipes</taxon>
    </lineage>
</organism>
<keyword evidence="4 7" id="KW-0255">Endonuclease</keyword>
<dbReference type="Proteomes" id="UP000030889">
    <property type="component" value="Unassembled WGS sequence"/>
</dbReference>
<evidence type="ECO:0000256" key="6">
    <source>
        <dbReference type="ARBA" id="ARBA00022833"/>
    </source>
</evidence>
<name>A0ABR4YLJ9_9BACT</name>
<reference evidence="8 9" key="1">
    <citation type="submission" date="2014-09" db="EMBL/GenBank/DDBJ databases">
        <title>Alistipes sp. 627, sp. nov., a novel member of the family Rikenellaceae isolated from human faeces.</title>
        <authorList>
            <person name="Shkoporov A.N."/>
            <person name="Chaplin A.V."/>
            <person name="Motuzova O.V."/>
            <person name="Kafarskaia L.I."/>
            <person name="Khokhlova E.V."/>
            <person name="Efimov B.A."/>
        </authorList>
    </citation>
    <scope>NUCLEOTIDE SEQUENCE [LARGE SCALE GENOMIC DNA]</scope>
    <source>
        <strain evidence="8 9">627</strain>
    </source>
</reference>
<dbReference type="NCBIfam" id="TIGR00043">
    <property type="entry name" value="rRNA maturation RNase YbeY"/>
    <property type="match status" value="1"/>
</dbReference>
<dbReference type="EMBL" id="JRGF01000001">
    <property type="protein sequence ID" value="KHE43052.1"/>
    <property type="molecule type" value="Genomic_DNA"/>
</dbReference>
<gene>
    <name evidence="7" type="primary">ybeY</name>
    <name evidence="8" type="ORF">LG35_00950</name>
</gene>
<dbReference type="InterPro" id="IPR023091">
    <property type="entry name" value="MetalPrtase_cat_dom_sf_prd"/>
</dbReference>
<evidence type="ECO:0000256" key="2">
    <source>
        <dbReference type="ARBA" id="ARBA00022722"/>
    </source>
</evidence>
<keyword evidence="2 7" id="KW-0540">Nuclease</keyword>
<dbReference type="Gene3D" id="3.40.390.30">
    <property type="entry name" value="Metalloproteases ('zincins'), catalytic domain"/>
    <property type="match status" value="1"/>
</dbReference>
<evidence type="ECO:0000256" key="1">
    <source>
        <dbReference type="ARBA" id="ARBA00010875"/>
    </source>
</evidence>